<evidence type="ECO:0000313" key="2">
    <source>
        <dbReference type="Proteomes" id="UP000562027"/>
    </source>
</evidence>
<dbReference type="AlphaFoldDB" id="A0A840L6V7"/>
<dbReference type="EMBL" id="JACHLP010000001">
    <property type="protein sequence ID" value="MBB4842422.1"/>
    <property type="molecule type" value="Genomic_DNA"/>
</dbReference>
<reference evidence="1 2" key="1">
    <citation type="submission" date="2020-08" db="EMBL/GenBank/DDBJ databases">
        <title>Functional genomics of gut bacteria from endangered species of beetles.</title>
        <authorList>
            <person name="Carlos-Shanley C."/>
        </authorList>
    </citation>
    <scope>NUCLEOTIDE SEQUENCE [LARGE SCALE GENOMIC DNA]</scope>
    <source>
        <strain evidence="1 2">S00239</strain>
    </source>
</reference>
<dbReference type="RefSeq" id="WP_184296585.1">
    <property type="nucleotide sequence ID" value="NZ_JACHLP010000001.1"/>
</dbReference>
<dbReference type="SUPFAM" id="SSF51197">
    <property type="entry name" value="Clavaminate synthase-like"/>
    <property type="match status" value="1"/>
</dbReference>
<organism evidence="1 2">
    <name type="scientific">Roseateles oligotrophus</name>
    <dbReference type="NCBI Taxonomy" id="1769250"/>
    <lineage>
        <taxon>Bacteria</taxon>
        <taxon>Pseudomonadati</taxon>
        <taxon>Pseudomonadota</taxon>
        <taxon>Betaproteobacteria</taxon>
        <taxon>Burkholderiales</taxon>
        <taxon>Sphaerotilaceae</taxon>
        <taxon>Roseateles</taxon>
    </lineage>
</organism>
<evidence type="ECO:0008006" key="3">
    <source>
        <dbReference type="Google" id="ProtNLM"/>
    </source>
</evidence>
<comment type="caution">
    <text evidence="1">The sequence shown here is derived from an EMBL/GenBank/DDBJ whole genome shotgun (WGS) entry which is preliminary data.</text>
</comment>
<protein>
    <recommendedName>
        <fullName evidence="3">Phytanoyl-CoA dioxygenase PhyH</fullName>
    </recommendedName>
</protein>
<gene>
    <name evidence="1" type="ORF">HNP55_000917</name>
</gene>
<name>A0A840L6V7_9BURK</name>
<dbReference type="Proteomes" id="UP000562027">
    <property type="component" value="Unassembled WGS sequence"/>
</dbReference>
<proteinExistence type="predicted"/>
<keyword evidence="2" id="KW-1185">Reference proteome</keyword>
<dbReference type="Gene3D" id="2.60.120.620">
    <property type="entry name" value="q2cbj1_9rhob like domain"/>
    <property type="match status" value="1"/>
</dbReference>
<sequence>MSIKSKLKHALTVSRDPRWWPFYLQRRFMQPQRRSWLAQQIARVRPPAGAFHRSDPLHLRHTTEIAEQGITHLPPPLSPSQCMELITYFSAKDVYDPYRTEIAPFKPQGQGRHSHSHVAHHYPEDIVQAPYLLALANDPAILSIVEKFLGCKPSLAYMATWWSYATSLGAQQAEFFHRDVDDWRFIKLFVYLTDVDAESGPHVYVSQSSQDPTLTTIRRFSDDEIAKNFKPEQIRVLTGKAGDAFLEDTFGIHKGQPVQRGQRLLFQAVYSMCALPYGPTKPVASHAEIQRKLPQLGLDPWVNRFYLEA</sequence>
<accession>A0A840L6V7</accession>
<evidence type="ECO:0000313" key="1">
    <source>
        <dbReference type="EMBL" id="MBB4842422.1"/>
    </source>
</evidence>